<dbReference type="Proteomes" id="UP000828390">
    <property type="component" value="Unassembled WGS sequence"/>
</dbReference>
<protein>
    <submittedName>
        <fullName evidence="2">Uncharacterized protein</fullName>
    </submittedName>
</protein>
<sequence>MDTCSAKRKTTEGLRSGKRSKPTGNTDSTRNKLDTFLLDVMTLFKRNDVSKSEWPKMQQPNPTTTLFKLRLKEYPKFELAIFAGDAGFSLTPKKVVTTVLRRETFG</sequence>
<evidence type="ECO:0000313" key="2">
    <source>
        <dbReference type="EMBL" id="KAH3805831.1"/>
    </source>
</evidence>
<accession>A0A9D4FWV4</accession>
<evidence type="ECO:0000313" key="3">
    <source>
        <dbReference type="Proteomes" id="UP000828390"/>
    </source>
</evidence>
<reference evidence="2" key="1">
    <citation type="journal article" date="2019" name="bioRxiv">
        <title>The Genome of the Zebra Mussel, Dreissena polymorpha: A Resource for Invasive Species Research.</title>
        <authorList>
            <person name="McCartney M.A."/>
            <person name="Auch B."/>
            <person name="Kono T."/>
            <person name="Mallez S."/>
            <person name="Zhang Y."/>
            <person name="Obille A."/>
            <person name="Becker A."/>
            <person name="Abrahante J.E."/>
            <person name="Garbe J."/>
            <person name="Badalamenti J.P."/>
            <person name="Herman A."/>
            <person name="Mangelson H."/>
            <person name="Liachko I."/>
            <person name="Sullivan S."/>
            <person name="Sone E.D."/>
            <person name="Koren S."/>
            <person name="Silverstein K.A.T."/>
            <person name="Beckman K.B."/>
            <person name="Gohl D.M."/>
        </authorList>
    </citation>
    <scope>NUCLEOTIDE SEQUENCE</scope>
    <source>
        <strain evidence="2">Duluth1</strain>
        <tissue evidence="2">Whole animal</tissue>
    </source>
</reference>
<proteinExistence type="predicted"/>
<keyword evidence="3" id="KW-1185">Reference proteome</keyword>
<gene>
    <name evidence="2" type="ORF">DPMN_134140</name>
</gene>
<organism evidence="2 3">
    <name type="scientific">Dreissena polymorpha</name>
    <name type="common">Zebra mussel</name>
    <name type="synonym">Mytilus polymorpha</name>
    <dbReference type="NCBI Taxonomy" id="45954"/>
    <lineage>
        <taxon>Eukaryota</taxon>
        <taxon>Metazoa</taxon>
        <taxon>Spiralia</taxon>
        <taxon>Lophotrochozoa</taxon>
        <taxon>Mollusca</taxon>
        <taxon>Bivalvia</taxon>
        <taxon>Autobranchia</taxon>
        <taxon>Heteroconchia</taxon>
        <taxon>Euheterodonta</taxon>
        <taxon>Imparidentia</taxon>
        <taxon>Neoheterodontei</taxon>
        <taxon>Myida</taxon>
        <taxon>Dreissenoidea</taxon>
        <taxon>Dreissenidae</taxon>
        <taxon>Dreissena</taxon>
    </lineage>
</organism>
<comment type="caution">
    <text evidence="2">The sequence shown here is derived from an EMBL/GenBank/DDBJ whole genome shotgun (WGS) entry which is preliminary data.</text>
</comment>
<name>A0A9D4FWV4_DREPO</name>
<reference evidence="2" key="2">
    <citation type="submission" date="2020-11" db="EMBL/GenBank/DDBJ databases">
        <authorList>
            <person name="McCartney M.A."/>
            <person name="Auch B."/>
            <person name="Kono T."/>
            <person name="Mallez S."/>
            <person name="Becker A."/>
            <person name="Gohl D.M."/>
            <person name="Silverstein K.A.T."/>
            <person name="Koren S."/>
            <person name="Bechman K.B."/>
            <person name="Herman A."/>
            <person name="Abrahante J.E."/>
            <person name="Garbe J."/>
        </authorList>
    </citation>
    <scope>NUCLEOTIDE SEQUENCE</scope>
    <source>
        <strain evidence="2">Duluth1</strain>
        <tissue evidence="2">Whole animal</tissue>
    </source>
</reference>
<dbReference type="EMBL" id="JAIWYP010000006">
    <property type="protein sequence ID" value="KAH3805831.1"/>
    <property type="molecule type" value="Genomic_DNA"/>
</dbReference>
<evidence type="ECO:0000256" key="1">
    <source>
        <dbReference type="SAM" id="MobiDB-lite"/>
    </source>
</evidence>
<dbReference type="AlphaFoldDB" id="A0A9D4FWV4"/>
<feature type="region of interest" description="Disordered" evidence="1">
    <location>
        <begin position="1"/>
        <end position="30"/>
    </location>
</feature>